<proteinExistence type="predicted"/>
<evidence type="ECO:0000313" key="2">
    <source>
        <dbReference type="EMBL" id="GFU34759.1"/>
    </source>
</evidence>
<feature type="non-terminal residue" evidence="2">
    <location>
        <position position="1"/>
    </location>
</feature>
<protein>
    <submittedName>
        <fullName evidence="2">Nose resistant to fluoxetine protein 6</fullName>
    </submittedName>
</protein>
<dbReference type="AlphaFoldDB" id="A0A8X6QMX1"/>
<keyword evidence="1" id="KW-0812">Transmembrane</keyword>
<dbReference type="Proteomes" id="UP000887013">
    <property type="component" value="Unassembled WGS sequence"/>
</dbReference>
<gene>
    <name evidence="2" type="primary">nrf-6_59</name>
    <name evidence="2" type="ORF">NPIL_229291</name>
</gene>
<feature type="transmembrane region" description="Helical" evidence="1">
    <location>
        <begin position="38"/>
        <end position="56"/>
    </location>
</feature>
<keyword evidence="3" id="KW-1185">Reference proteome</keyword>
<organism evidence="2 3">
    <name type="scientific">Nephila pilipes</name>
    <name type="common">Giant wood spider</name>
    <name type="synonym">Nephila maculata</name>
    <dbReference type="NCBI Taxonomy" id="299642"/>
    <lineage>
        <taxon>Eukaryota</taxon>
        <taxon>Metazoa</taxon>
        <taxon>Ecdysozoa</taxon>
        <taxon>Arthropoda</taxon>
        <taxon>Chelicerata</taxon>
        <taxon>Arachnida</taxon>
        <taxon>Araneae</taxon>
        <taxon>Araneomorphae</taxon>
        <taxon>Entelegynae</taxon>
        <taxon>Araneoidea</taxon>
        <taxon>Nephilidae</taxon>
        <taxon>Nephila</taxon>
    </lineage>
</organism>
<comment type="caution">
    <text evidence="2">The sequence shown here is derived from an EMBL/GenBank/DDBJ whole genome shotgun (WGS) entry which is preliminary data.</text>
</comment>
<dbReference type="EMBL" id="BMAW01083585">
    <property type="protein sequence ID" value="GFU34759.1"/>
    <property type="molecule type" value="Genomic_DNA"/>
</dbReference>
<name>A0A8X6QMX1_NEPPI</name>
<keyword evidence="1" id="KW-1133">Transmembrane helix</keyword>
<evidence type="ECO:0000256" key="1">
    <source>
        <dbReference type="SAM" id="Phobius"/>
    </source>
</evidence>
<accession>A0A8X6QMX1</accession>
<evidence type="ECO:0000313" key="3">
    <source>
        <dbReference type="Proteomes" id="UP000887013"/>
    </source>
</evidence>
<sequence>MLAIVIVTALSNYPATLTIYFYDYRTAVNFWKHLYTQSYAHIGPQCIGMLTAFFIAENPFRKIDK</sequence>
<keyword evidence="1" id="KW-0472">Membrane</keyword>
<reference evidence="2" key="1">
    <citation type="submission" date="2020-08" db="EMBL/GenBank/DDBJ databases">
        <title>Multicomponent nature underlies the extraordinary mechanical properties of spider dragline silk.</title>
        <authorList>
            <person name="Kono N."/>
            <person name="Nakamura H."/>
            <person name="Mori M."/>
            <person name="Yoshida Y."/>
            <person name="Ohtoshi R."/>
            <person name="Malay A.D."/>
            <person name="Moran D.A.P."/>
            <person name="Tomita M."/>
            <person name="Numata K."/>
            <person name="Arakawa K."/>
        </authorList>
    </citation>
    <scope>NUCLEOTIDE SEQUENCE</scope>
</reference>